<protein>
    <submittedName>
        <fullName evidence="2">Uncharacterized protein</fullName>
    </submittedName>
</protein>
<evidence type="ECO:0000313" key="3">
    <source>
        <dbReference type="Proteomes" id="UP000293562"/>
    </source>
</evidence>
<dbReference type="AlphaFoldDB" id="A0A4Q7VIG1"/>
<sequence>MTSKQLFPKEMLETRQSESSDAFVYFEKRLSFVLTEYLYESPSVDLLSQAEKQMIFDLLWSVLPPKRQPENAISDSELNMIEEGYQEIIHEFRLMYEGKPISLLDFNILAAFYHVLYHRIESKGRARKLKQAFAVPSLEGISLLKKVPGYYSGCMAILLSRLNDVRKKYYVFEMKRSEDPVHLNMTLSPVLSVYWVRQESLVIHRSRRLVYKLFRPGYASGIQGLMIPKSKLGQHYQGAKDALHLYIQDDAIKGLATSLDIFDQRSVNTILNLNLALWNDIEYYEDNLLLPLQICQIHVGYWVCNVVEDKLVARTFRLITHNNTPQGDRLSDVLGRSKLDIKNWNSDRLGFFTKVENQEVIRLYKEAGFNELFRLKDFNLNIEVMQEANYKDFLAYIREGEQTEACVGGRSHEALELQNQSLGKLVYLLLLNTAGWIAGLFFKMMYSVVFWFRGLSKLHSEEKFEGVNQKTVGLPNDELPMQKEYDLSHDQSKVLEEQIG</sequence>
<keyword evidence="1" id="KW-1133">Transmembrane helix</keyword>
<dbReference type="RefSeq" id="WP_130305771.1">
    <property type="nucleotide sequence ID" value="NZ_SHKN01000001.1"/>
</dbReference>
<keyword evidence="1" id="KW-0812">Transmembrane</keyword>
<dbReference type="OrthoDB" id="638838at2"/>
<evidence type="ECO:0000313" key="2">
    <source>
        <dbReference type="EMBL" id="RZT95844.1"/>
    </source>
</evidence>
<comment type="caution">
    <text evidence="2">The sequence shown here is derived from an EMBL/GenBank/DDBJ whole genome shotgun (WGS) entry which is preliminary data.</text>
</comment>
<gene>
    <name evidence="2" type="ORF">EV201_0472</name>
</gene>
<accession>A0A4Q7VIG1</accession>
<dbReference type="Proteomes" id="UP000293562">
    <property type="component" value="Unassembled WGS sequence"/>
</dbReference>
<keyword evidence="1" id="KW-0472">Membrane</keyword>
<organism evidence="2 3">
    <name type="scientific">Ancylomarina subtilis</name>
    <dbReference type="NCBI Taxonomy" id="1639035"/>
    <lineage>
        <taxon>Bacteria</taxon>
        <taxon>Pseudomonadati</taxon>
        <taxon>Bacteroidota</taxon>
        <taxon>Bacteroidia</taxon>
        <taxon>Marinilabiliales</taxon>
        <taxon>Marinifilaceae</taxon>
        <taxon>Ancylomarina</taxon>
    </lineage>
</organism>
<keyword evidence="3" id="KW-1185">Reference proteome</keyword>
<dbReference type="EMBL" id="SHKN01000001">
    <property type="protein sequence ID" value="RZT95844.1"/>
    <property type="molecule type" value="Genomic_DNA"/>
</dbReference>
<evidence type="ECO:0000256" key="1">
    <source>
        <dbReference type="SAM" id="Phobius"/>
    </source>
</evidence>
<reference evidence="2 3" key="1">
    <citation type="submission" date="2019-02" db="EMBL/GenBank/DDBJ databases">
        <title>Genomic Encyclopedia of Type Strains, Phase IV (KMG-IV): sequencing the most valuable type-strain genomes for metagenomic binning, comparative biology and taxonomic classification.</title>
        <authorList>
            <person name="Goeker M."/>
        </authorList>
    </citation>
    <scope>NUCLEOTIDE SEQUENCE [LARGE SCALE GENOMIC DNA]</scope>
    <source>
        <strain evidence="2 3">DSM 28825</strain>
    </source>
</reference>
<name>A0A4Q7VIG1_9BACT</name>
<feature type="transmembrane region" description="Helical" evidence="1">
    <location>
        <begin position="425"/>
        <end position="452"/>
    </location>
</feature>
<proteinExistence type="predicted"/>